<reference evidence="6" key="1">
    <citation type="submission" date="2021-12" db="EMBL/GenBank/DDBJ databases">
        <title>Convergent genome expansion in fungi linked to evolution of root-endophyte symbiosis.</title>
        <authorList>
            <consortium name="DOE Joint Genome Institute"/>
            <person name="Ke Y.-H."/>
            <person name="Bonito G."/>
            <person name="Liao H.-L."/>
            <person name="Looney B."/>
            <person name="Rojas-Flechas A."/>
            <person name="Nash J."/>
            <person name="Hameed K."/>
            <person name="Schadt C."/>
            <person name="Martin F."/>
            <person name="Crous P.W."/>
            <person name="Miettinen O."/>
            <person name="Magnuson J.K."/>
            <person name="Labbe J."/>
            <person name="Jacobson D."/>
            <person name="Doktycz M.J."/>
            <person name="Veneault-Fourrey C."/>
            <person name="Kuo A."/>
            <person name="Mondo S."/>
            <person name="Calhoun S."/>
            <person name="Riley R."/>
            <person name="Ohm R."/>
            <person name="LaButti K."/>
            <person name="Andreopoulos B."/>
            <person name="Pangilinan J."/>
            <person name="Nolan M."/>
            <person name="Tritt A."/>
            <person name="Clum A."/>
            <person name="Lipzen A."/>
            <person name="Daum C."/>
            <person name="Barry K."/>
            <person name="Grigoriev I.V."/>
            <person name="Vilgalys R."/>
        </authorList>
    </citation>
    <scope>NUCLEOTIDE SEQUENCE</scope>
    <source>
        <strain evidence="6">PMI_201</strain>
    </source>
</reference>
<evidence type="ECO:0000313" key="6">
    <source>
        <dbReference type="EMBL" id="KAH8688869.1"/>
    </source>
</evidence>
<dbReference type="GO" id="GO:0120231">
    <property type="term" value="C:DNA recombinase auxiliary factor complex"/>
    <property type="evidence" value="ECO:0007669"/>
    <property type="project" value="TreeGrafter"/>
</dbReference>
<dbReference type="GO" id="GO:0007129">
    <property type="term" value="P:homologous chromosome pairing at meiosis"/>
    <property type="evidence" value="ECO:0007669"/>
    <property type="project" value="TreeGrafter"/>
</dbReference>
<dbReference type="GeneID" id="70251667"/>
<name>A0AAD4KD64_9EURO</name>
<keyword evidence="2" id="KW-0233">DNA recombination</keyword>
<comment type="caution">
    <text evidence="6">The sequence shown here is derived from an EMBL/GenBank/DDBJ whole genome shotgun (WGS) entry which is preliminary data.</text>
</comment>
<evidence type="ECO:0000256" key="2">
    <source>
        <dbReference type="ARBA" id="ARBA00023172"/>
    </source>
</evidence>
<evidence type="ECO:0000313" key="7">
    <source>
        <dbReference type="Proteomes" id="UP001201262"/>
    </source>
</evidence>
<keyword evidence="7" id="KW-1185">Reference proteome</keyword>
<dbReference type="PANTHER" id="PTHR15938:SF0">
    <property type="entry name" value="HOMOLOGOUS-PAIRING PROTEIN 2 HOMOLOG"/>
    <property type="match status" value="1"/>
</dbReference>
<dbReference type="PANTHER" id="PTHR15938">
    <property type="entry name" value="TBP-1 INTERACTING PROTEIN"/>
    <property type="match status" value="1"/>
</dbReference>
<feature type="coiled-coil region" evidence="5">
    <location>
        <begin position="78"/>
        <end position="128"/>
    </location>
</feature>
<dbReference type="GO" id="GO:0010774">
    <property type="term" value="P:meiotic strand invasion involved in reciprocal meiotic recombination"/>
    <property type="evidence" value="ECO:0007669"/>
    <property type="project" value="TreeGrafter"/>
</dbReference>
<accession>A0AAD4KD64</accession>
<dbReference type="Gene3D" id="1.10.10.10">
    <property type="entry name" value="Winged helix-like DNA-binding domain superfamily/Winged helix DNA-binding domain"/>
    <property type="match status" value="1"/>
</dbReference>
<evidence type="ECO:0008006" key="8">
    <source>
        <dbReference type="Google" id="ProtNLM"/>
    </source>
</evidence>
<dbReference type="GO" id="GO:0003690">
    <property type="term" value="F:double-stranded DNA binding"/>
    <property type="evidence" value="ECO:0007669"/>
    <property type="project" value="TreeGrafter"/>
</dbReference>
<evidence type="ECO:0000256" key="1">
    <source>
        <dbReference type="ARBA" id="ARBA00004123"/>
    </source>
</evidence>
<dbReference type="AlphaFoldDB" id="A0AAD4KD64"/>
<dbReference type="Proteomes" id="UP001201262">
    <property type="component" value="Unassembled WGS sequence"/>
</dbReference>
<evidence type="ECO:0000256" key="3">
    <source>
        <dbReference type="ARBA" id="ARBA00023242"/>
    </source>
</evidence>
<keyword evidence="4" id="KW-0469">Meiosis</keyword>
<protein>
    <recommendedName>
        <fullName evidence="8">Homologous-pairing protein 2 winged helix domain-containing protein</fullName>
    </recommendedName>
</protein>
<comment type="subcellular location">
    <subcellularLocation>
        <location evidence="1">Nucleus</location>
    </subcellularLocation>
</comment>
<dbReference type="GO" id="GO:0000794">
    <property type="term" value="C:condensed nuclear chromosome"/>
    <property type="evidence" value="ECO:0007669"/>
    <property type="project" value="TreeGrafter"/>
</dbReference>
<dbReference type="RefSeq" id="XP_046065341.1">
    <property type="nucleotide sequence ID" value="XM_046221380.1"/>
</dbReference>
<dbReference type="GO" id="GO:0000709">
    <property type="term" value="P:meiotic joint molecule formation"/>
    <property type="evidence" value="ECO:0007669"/>
    <property type="project" value="TreeGrafter"/>
</dbReference>
<organism evidence="6 7">
    <name type="scientific">Talaromyces proteolyticus</name>
    <dbReference type="NCBI Taxonomy" id="1131652"/>
    <lineage>
        <taxon>Eukaryota</taxon>
        <taxon>Fungi</taxon>
        <taxon>Dikarya</taxon>
        <taxon>Ascomycota</taxon>
        <taxon>Pezizomycotina</taxon>
        <taxon>Eurotiomycetes</taxon>
        <taxon>Eurotiomycetidae</taxon>
        <taxon>Eurotiales</taxon>
        <taxon>Trichocomaceae</taxon>
        <taxon>Talaromyces</taxon>
        <taxon>Talaromyces sect. Bacilispori</taxon>
    </lineage>
</organism>
<evidence type="ECO:0000256" key="5">
    <source>
        <dbReference type="SAM" id="Coils"/>
    </source>
</evidence>
<keyword evidence="3" id="KW-0539">Nucleus</keyword>
<dbReference type="GO" id="GO:0120230">
    <property type="term" value="F:recombinase activator activity"/>
    <property type="evidence" value="ECO:0007669"/>
    <property type="project" value="TreeGrafter"/>
</dbReference>
<dbReference type="InterPro" id="IPR036388">
    <property type="entry name" value="WH-like_DNA-bd_sf"/>
</dbReference>
<keyword evidence="5" id="KW-0175">Coiled coil</keyword>
<evidence type="ECO:0000256" key="4">
    <source>
        <dbReference type="ARBA" id="ARBA00023254"/>
    </source>
</evidence>
<sequence>MAPRKKKSDKDESDGSTLILEYLKKEKVTAYAVKALKELHERKEIEGRAAGKQLVYHALQDVTENTMDVDPAREGETLEDLEEKVSALKTLEKQLREKLVDLNSNIPITSLRDQIASLEREKASLLSAISSLPTDCVSAEEMDRVQVEWLKWQRQSMSRRKIFRDLWSRCTEVLPQDTTEEELKESLGLEGPF</sequence>
<proteinExistence type="predicted"/>
<dbReference type="EMBL" id="JAJTJA010000017">
    <property type="protein sequence ID" value="KAH8688869.1"/>
    <property type="molecule type" value="Genomic_DNA"/>
</dbReference>
<gene>
    <name evidence="6" type="ORF">BGW36DRAFT_434157</name>
</gene>